<dbReference type="EMBL" id="FMWD01000004">
    <property type="protein sequence ID" value="SCZ58206.1"/>
    <property type="molecule type" value="Genomic_DNA"/>
</dbReference>
<evidence type="ECO:0000256" key="11">
    <source>
        <dbReference type="ARBA" id="ARBA00023136"/>
    </source>
</evidence>
<dbReference type="GO" id="GO:0046872">
    <property type="term" value="F:metal ion binding"/>
    <property type="evidence" value="ECO:0007669"/>
    <property type="project" value="UniProtKB-KW"/>
</dbReference>
<evidence type="ECO:0000256" key="10">
    <source>
        <dbReference type="ARBA" id="ARBA00023004"/>
    </source>
</evidence>
<keyword evidence="8" id="KW-0249">Electron transport</keyword>
<reference evidence="14 15" key="1">
    <citation type="submission" date="2016-10" db="EMBL/GenBank/DDBJ databases">
        <authorList>
            <person name="de Groot N.N."/>
        </authorList>
    </citation>
    <scope>NUCLEOTIDE SEQUENCE [LARGE SCALE GENOMIC DNA]</scope>
    <source>
        <strain evidence="14 15">HLD2</strain>
    </source>
</reference>
<dbReference type="RefSeq" id="WP_092995160.1">
    <property type="nucleotide sequence ID" value="NZ_FMWD01000004.1"/>
</dbReference>
<comment type="subcellular location">
    <subcellularLocation>
        <location evidence="1">Cell membrane</location>
        <topology evidence="1">Single-pass membrane protein</topology>
    </subcellularLocation>
</comment>
<keyword evidence="11 12" id="KW-0472">Membrane</keyword>
<accession>A0A1G5Q9F3</accession>
<keyword evidence="6 12" id="KW-0812">Transmembrane</keyword>
<evidence type="ECO:0000256" key="9">
    <source>
        <dbReference type="ARBA" id="ARBA00022989"/>
    </source>
</evidence>
<name>A0A1G5Q9F3_9GAMM</name>
<evidence type="ECO:0000256" key="1">
    <source>
        <dbReference type="ARBA" id="ARBA00004162"/>
    </source>
</evidence>
<keyword evidence="5" id="KW-0349">Heme</keyword>
<dbReference type="Gene3D" id="2.60.40.1190">
    <property type="match status" value="1"/>
</dbReference>
<dbReference type="OrthoDB" id="9782159at2"/>
<dbReference type="Pfam" id="PF09459">
    <property type="entry name" value="EB_dh"/>
    <property type="match status" value="1"/>
</dbReference>
<evidence type="ECO:0000256" key="8">
    <source>
        <dbReference type="ARBA" id="ARBA00022982"/>
    </source>
</evidence>
<organism evidence="14 15">
    <name type="scientific">Thiohalomonas denitrificans</name>
    <dbReference type="NCBI Taxonomy" id="415747"/>
    <lineage>
        <taxon>Bacteria</taxon>
        <taxon>Pseudomonadati</taxon>
        <taxon>Pseudomonadota</taxon>
        <taxon>Gammaproteobacteria</taxon>
        <taxon>Thiohalomonadales</taxon>
        <taxon>Thiohalomonadaceae</taxon>
        <taxon>Thiohalomonas</taxon>
    </lineage>
</organism>
<protein>
    <submittedName>
        <fullName evidence="14">Tetraheme cytochrome c subunit of nitrate or TMAO reductase</fullName>
    </submittedName>
</protein>
<sequence length="550" mass="60761">MAHSENKRRLLSRKVLFGASIGSALFFMMLGVFFWGGFNTAMEATNTLEFCISCHEMEDTVYQEYKETVHYNNRSGVRAACSDCHVPDPWVHKIVRKVQATKELWGKMTGSINTPEKFEAKRLQLAMNEWKRMKGSDSRECRNCHDWSTMDPAGQKKRSRSQHVFAMEQGQTCIDCHKGIAHKSVRDQLSEEQIAELEKPDASHSRPLPARWVTFLAEEESQGQQAASAPAVAAASAPAAAVPASSGSSEGMPDWAAVPARQITVFYPGQTSMEWALNGSRHGGARVYDKAGDRCFDCHEGEEADMGAKMVSGDKAEETPIPGKRPGIPVDVQAAHDGEHLYMRFVWPETEHSPVPFVDGGKMDPENPVKLAVMLSNDDPEQAGQAGCWGTCHHDARSMPDTPDGEQVTKYIAETRTDISIRSEPRGGWDKRKSDEEIQALLADGTFMDLLRFNAGTGESEDGYVLADRVMEGGQGVEFSAEQQDGFWVVTMKRKLDSDQPGDLSLASDQLYNIGFAIHDDYSDSRFHHVSLGFKLGFDNPGAEINAVGM</sequence>
<evidence type="ECO:0000256" key="7">
    <source>
        <dbReference type="ARBA" id="ARBA00022723"/>
    </source>
</evidence>
<keyword evidence="4" id="KW-1003">Cell membrane</keyword>
<dbReference type="GO" id="GO:0005886">
    <property type="term" value="C:plasma membrane"/>
    <property type="evidence" value="ECO:0007669"/>
    <property type="project" value="UniProtKB-SubCell"/>
</dbReference>
<keyword evidence="10" id="KW-0408">Iron</keyword>
<evidence type="ECO:0000313" key="14">
    <source>
        <dbReference type="EMBL" id="SCZ58206.1"/>
    </source>
</evidence>
<evidence type="ECO:0000259" key="13">
    <source>
        <dbReference type="SMART" id="SM00887"/>
    </source>
</evidence>
<dbReference type="AlphaFoldDB" id="A0A1G5Q9F3"/>
<keyword evidence="9 12" id="KW-1133">Transmembrane helix</keyword>
<dbReference type="InterPro" id="IPR019020">
    <property type="entry name" value="Cyt-c552/DMSO_Rdtase_haem-bd"/>
</dbReference>
<evidence type="ECO:0000256" key="5">
    <source>
        <dbReference type="ARBA" id="ARBA00022617"/>
    </source>
</evidence>
<dbReference type="InterPro" id="IPR051174">
    <property type="entry name" value="Cytochrome_c-type_ET"/>
</dbReference>
<dbReference type="GO" id="GO:0020037">
    <property type="term" value="F:heme binding"/>
    <property type="evidence" value="ECO:0007669"/>
    <property type="project" value="InterPro"/>
</dbReference>
<dbReference type="PANTHER" id="PTHR30333">
    <property type="entry name" value="CYTOCHROME C-TYPE PROTEIN"/>
    <property type="match status" value="1"/>
</dbReference>
<evidence type="ECO:0000256" key="4">
    <source>
        <dbReference type="ARBA" id="ARBA00022475"/>
    </source>
</evidence>
<dbReference type="Pfam" id="PF03264">
    <property type="entry name" value="Cytochrom_NNT"/>
    <property type="match status" value="1"/>
</dbReference>
<dbReference type="Proteomes" id="UP000199648">
    <property type="component" value="Unassembled WGS sequence"/>
</dbReference>
<evidence type="ECO:0000256" key="2">
    <source>
        <dbReference type="ARBA" id="ARBA00007395"/>
    </source>
</evidence>
<keyword evidence="15" id="KW-1185">Reference proteome</keyword>
<dbReference type="GO" id="GO:0009061">
    <property type="term" value="P:anaerobic respiration"/>
    <property type="evidence" value="ECO:0007669"/>
    <property type="project" value="TreeGrafter"/>
</dbReference>
<proteinExistence type="inferred from homology"/>
<feature type="transmembrane region" description="Helical" evidence="12">
    <location>
        <begin position="15"/>
        <end position="38"/>
    </location>
</feature>
<feature type="domain" description="Cytochrome c-552/DMSO reductase-like haem-binding" evidence="13">
    <location>
        <begin position="252"/>
        <end position="531"/>
    </location>
</feature>
<dbReference type="GO" id="GO:0009055">
    <property type="term" value="F:electron transfer activity"/>
    <property type="evidence" value="ECO:0007669"/>
    <property type="project" value="TreeGrafter"/>
</dbReference>
<evidence type="ECO:0000256" key="3">
    <source>
        <dbReference type="ARBA" id="ARBA00022448"/>
    </source>
</evidence>
<comment type="similarity">
    <text evidence="2">Belongs to the NapC/NirT/NrfH family.</text>
</comment>
<dbReference type="InterPro" id="IPR005126">
    <property type="entry name" value="NapC/NirT_cyt_c_N"/>
</dbReference>
<dbReference type="SMART" id="SM00887">
    <property type="entry name" value="EB_dh"/>
    <property type="match status" value="1"/>
</dbReference>
<gene>
    <name evidence="14" type="ORF">SAMN03097708_01635</name>
</gene>
<keyword evidence="7" id="KW-0479">Metal-binding</keyword>
<dbReference type="InterPro" id="IPR036280">
    <property type="entry name" value="Multihaem_cyt_sf"/>
</dbReference>
<dbReference type="SUPFAM" id="SSF48695">
    <property type="entry name" value="Multiheme cytochromes"/>
    <property type="match status" value="1"/>
</dbReference>
<evidence type="ECO:0000256" key="6">
    <source>
        <dbReference type="ARBA" id="ARBA00022692"/>
    </source>
</evidence>
<dbReference type="InterPro" id="IPR038266">
    <property type="entry name" value="NapC/NirT_cytc_sf"/>
</dbReference>
<dbReference type="Gene3D" id="1.10.3820.10">
    <property type="entry name" value="Di-heme elbow motif domain"/>
    <property type="match status" value="1"/>
</dbReference>
<keyword evidence="3" id="KW-0813">Transport</keyword>
<evidence type="ECO:0000256" key="12">
    <source>
        <dbReference type="SAM" id="Phobius"/>
    </source>
</evidence>
<dbReference type="PANTHER" id="PTHR30333:SF1">
    <property type="entry name" value="CYTOCHROME C-TYPE PROTEIN NAPC"/>
    <property type="match status" value="1"/>
</dbReference>
<dbReference type="FunFam" id="1.10.3820.10:FF:000001">
    <property type="entry name" value="Cytochrome c-type protein"/>
    <property type="match status" value="1"/>
</dbReference>
<evidence type="ECO:0000313" key="15">
    <source>
        <dbReference type="Proteomes" id="UP000199648"/>
    </source>
</evidence>
<dbReference type="STRING" id="415747.SAMN03097708_01635"/>